<reference evidence="3" key="1">
    <citation type="submission" date="2021-12" db="EMBL/GenBank/DDBJ databases">
        <title>Discovery of the Pendulisporaceae a myxobacterial family with distinct sporulation behavior and unique specialized metabolism.</title>
        <authorList>
            <person name="Garcia R."/>
            <person name="Popoff A."/>
            <person name="Bader C.D."/>
            <person name="Loehr J."/>
            <person name="Walesch S."/>
            <person name="Walt C."/>
            <person name="Boldt J."/>
            <person name="Bunk B."/>
            <person name="Haeckl F.J.F.P.J."/>
            <person name="Gunesch A.P."/>
            <person name="Birkelbach J."/>
            <person name="Nuebel U."/>
            <person name="Pietschmann T."/>
            <person name="Bach T."/>
            <person name="Mueller R."/>
        </authorList>
    </citation>
    <scope>NUCLEOTIDE SEQUENCE</scope>
    <source>
        <strain evidence="3">MSr11367</strain>
    </source>
</reference>
<evidence type="ECO:0000256" key="1">
    <source>
        <dbReference type="SAM" id="Phobius"/>
    </source>
</evidence>
<gene>
    <name evidence="3" type="ORF">LVJ94_48555</name>
</gene>
<feature type="signal peptide" evidence="2">
    <location>
        <begin position="1"/>
        <end position="23"/>
    </location>
</feature>
<keyword evidence="4" id="KW-1185">Reference proteome</keyword>
<sequence>MWRTLVFVGVLVLAQLVPRPAHADLAAERILVVAEYAEHPAPIEYYDSVRGWIPVCVSPCAALIVPTTRLRTRSKNTTTEFAIEARAGERVDLPIRDAVRRGERRGRGRVLGIVGIVLGSVALAASVFLAVAASNDDLRSEESGEDYVIAAAGTFFGGGGLLAGGLVELLLSRRPSTTYQTVTPRAPVPAAPESVKDTTVRVPTSVTVPLLSVNF</sequence>
<protein>
    <submittedName>
        <fullName evidence="3">Uncharacterized protein</fullName>
    </submittedName>
</protein>
<name>A0ABZ2L1C1_9BACT</name>
<evidence type="ECO:0000313" key="3">
    <source>
        <dbReference type="EMBL" id="WXB04734.1"/>
    </source>
</evidence>
<evidence type="ECO:0000256" key="2">
    <source>
        <dbReference type="SAM" id="SignalP"/>
    </source>
</evidence>
<dbReference type="Proteomes" id="UP001374803">
    <property type="component" value="Chromosome"/>
</dbReference>
<feature type="transmembrane region" description="Helical" evidence="1">
    <location>
        <begin position="147"/>
        <end position="171"/>
    </location>
</feature>
<evidence type="ECO:0000313" key="4">
    <source>
        <dbReference type="Proteomes" id="UP001374803"/>
    </source>
</evidence>
<dbReference type="EMBL" id="CP089983">
    <property type="protein sequence ID" value="WXB04734.1"/>
    <property type="molecule type" value="Genomic_DNA"/>
</dbReference>
<proteinExistence type="predicted"/>
<accession>A0ABZ2L1C1</accession>
<organism evidence="3 4">
    <name type="scientific">Pendulispora rubella</name>
    <dbReference type="NCBI Taxonomy" id="2741070"/>
    <lineage>
        <taxon>Bacteria</taxon>
        <taxon>Pseudomonadati</taxon>
        <taxon>Myxococcota</taxon>
        <taxon>Myxococcia</taxon>
        <taxon>Myxococcales</taxon>
        <taxon>Sorangiineae</taxon>
        <taxon>Pendulisporaceae</taxon>
        <taxon>Pendulispora</taxon>
    </lineage>
</organism>
<keyword evidence="2" id="KW-0732">Signal</keyword>
<dbReference type="RefSeq" id="WP_394834379.1">
    <property type="nucleotide sequence ID" value="NZ_CP089929.1"/>
</dbReference>
<keyword evidence="1" id="KW-0812">Transmembrane</keyword>
<keyword evidence="1" id="KW-1133">Transmembrane helix</keyword>
<feature type="transmembrane region" description="Helical" evidence="1">
    <location>
        <begin position="110"/>
        <end position="135"/>
    </location>
</feature>
<feature type="chain" id="PRO_5046449562" evidence="2">
    <location>
        <begin position="24"/>
        <end position="215"/>
    </location>
</feature>
<keyword evidence="1" id="KW-0472">Membrane</keyword>